<dbReference type="InterPro" id="IPR049082">
    <property type="entry name" value="T7SS_signal"/>
</dbReference>
<accession>A0A4D4J7V9</accession>
<evidence type="ECO:0000259" key="1">
    <source>
        <dbReference type="Pfam" id="PF21725"/>
    </source>
</evidence>
<dbReference type="AlphaFoldDB" id="A0A4D4J7V9"/>
<sequence>MTELGQSRDPRELVPGDAATLRGTAESMTRIGEALNRVGEGLTRLDDGGWQGASAEAFRAYFDGQPAKWIACGDAFHAASEAVHGYASTLEWAQGEAQRAIGLWEQGQQAIAQVQ</sequence>
<proteinExistence type="predicted"/>
<gene>
    <name evidence="2" type="ORF">GTS_27430</name>
</gene>
<reference evidence="3" key="1">
    <citation type="submission" date="2019-04" db="EMBL/GenBank/DDBJ databases">
        <title>Draft genome sequence of Pseudonocardiaceae bacterium SL3-2-4.</title>
        <authorList>
            <person name="Ningsih F."/>
            <person name="Yokota A."/>
            <person name="Sakai Y."/>
            <person name="Nanatani K."/>
            <person name="Yabe S."/>
            <person name="Oetari A."/>
            <person name="Sjamsuridzal W."/>
        </authorList>
    </citation>
    <scope>NUCLEOTIDE SEQUENCE [LARGE SCALE GENOMIC DNA]</scope>
    <source>
        <strain evidence="3">SL3-2-4</strain>
    </source>
</reference>
<feature type="domain" description="Putative T7SS secretion signal" evidence="1">
    <location>
        <begin position="3"/>
        <end position="112"/>
    </location>
</feature>
<dbReference type="Pfam" id="PF21725">
    <property type="entry name" value="T7SS_signal"/>
    <property type="match status" value="1"/>
</dbReference>
<keyword evidence="3" id="KW-1185">Reference proteome</keyword>
<dbReference type="EMBL" id="BJFL01000011">
    <property type="protein sequence ID" value="GDY31110.1"/>
    <property type="molecule type" value="Genomic_DNA"/>
</dbReference>
<evidence type="ECO:0000313" key="2">
    <source>
        <dbReference type="EMBL" id="GDY31110.1"/>
    </source>
</evidence>
<comment type="caution">
    <text evidence="2">The sequence shown here is derived from an EMBL/GenBank/DDBJ whole genome shotgun (WGS) entry which is preliminary data.</text>
</comment>
<organism evidence="2 3">
    <name type="scientific">Gandjariella thermophila</name>
    <dbReference type="NCBI Taxonomy" id="1931992"/>
    <lineage>
        <taxon>Bacteria</taxon>
        <taxon>Bacillati</taxon>
        <taxon>Actinomycetota</taxon>
        <taxon>Actinomycetes</taxon>
        <taxon>Pseudonocardiales</taxon>
        <taxon>Pseudonocardiaceae</taxon>
        <taxon>Gandjariella</taxon>
    </lineage>
</organism>
<dbReference type="OrthoDB" id="5194739at2"/>
<dbReference type="Proteomes" id="UP000298860">
    <property type="component" value="Unassembled WGS sequence"/>
</dbReference>
<name>A0A4D4J7V9_9PSEU</name>
<protein>
    <recommendedName>
        <fullName evidence="1">Putative T7SS secretion signal domain-containing protein</fullName>
    </recommendedName>
</protein>
<evidence type="ECO:0000313" key="3">
    <source>
        <dbReference type="Proteomes" id="UP000298860"/>
    </source>
</evidence>